<feature type="domain" description="CUB" evidence="4">
    <location>
        <begin position="202"/>
        <end position="314"/>
    </location>
</feature>
<dbReference type="Gene3D" id="2.60.120.290">
    <property type="entry name" value="Spermadhesin, CUB domain"/>
    <property type="match status" value="2"/>
</dbReference>
<dbReference type="SMART" id="SM00042">
    <property type="entry name" value="CUB"/>
    <property type="match status" value="2"/>
</dbReference>
<dbReference type="PROSITE" id="PS01180">
    <property type="entry name" value="CUB"/>
    <property type="match status" value="2"/>
</dbReference>
<feature type="domain" description="CUB" evidence="4">
    <location>
        <begin position="316"/>
        <end position="429"/>
    </location>
</feature>
<comment type="caution">
    <text evidence="3">Lacks conserved residue(s) required for the propagation of feature annotation.</text>
</comment>
<dbReference type="STRING" id="137246.A0A401RUJ6"/>
<dbReference type="InterPro" id="IPR035914">
    <property type="entry name" value="Sperma_CUB_dom_sf"/>
</dbReference>
<dbReference type="Gene3D" id="3.40.390.10">
    <property type="entry name" value="Collagenase (Catalytic Domain)"/>
    <property type="match status" value="2"/>
</dbReference>
<dbReference type="OMA" id="VARNHEY"/>
<evidence type="ECO:0000256" key="2">
    <source>
        <dbReference type="ARBA" id="ARBA00023157"/>
    </source>
</evidence>
<organism evidence="5 6">
    <name type="scientific">Chiloscyllium punctatum</name>
    <name type="common">Brownbanded bambooshark</name>
    <name type="synonym">Hemiscyllium punctatum</name>
    <dbReference type="NCBI Taxonomy" id="137246"/>
    <lineage>
        <taxon>Eukaryota</taxon>
        <taxon>Metazoa</taxon>
        <taxon>Chordata</taxon>
        <taxon>Craniata</taxon>
        <taxon>Vertebrata</taxon>
        <taxon>Chondrichthyes</taxon>
        <taxon>Elasmobranchii</taxon>
        <taxon>Galeomorphii</taxon>
        <taxon>Galeoidea</taxon>
        <taxon>Orectolobiformes</taxon>
        <taxon>Hemiscylliidae</taxon>
        <taxon>Chiloscyllium</taxon>
    </lineage>
</organism>
<evidence type="ECO:0000313" key="5">
    <source>
        <dbReference type="EMBL" id="GCC21803.1"/>
    </source>
</evidence>
<dbReference type="Pfam" id="PF00431">
    <property type="entry name" value="CUB"/>
    <property type="match status" value="2"/>
</dbReference>
<dbReference type="GO" id="GO:0008237">
    <property type="term" value="F:metallopeptidase activity"/>
    <property type="evidence" value="ECO:0007669"/>
    <property type="project" value="InterPro"/>
</dbReference>
<gene>
    <name evidence="5" type="ORF">chiPu_0020278</name>
</gene>
<name>A0A401RUJ6_CHIPU</name>
<dbReference type="InterPro" id="IPR024079">
    <property type="entry name" value="MetalloPept_cat_dom_sf"/>
</dbReference>
<dbReference type="AlphaFoldDB" id="A0A401RUJ6"/>
<comment type="caution">
    <text evidence="5">The sequence shown here is derived from an EMBL/GenBank/DDBJ whole genome shotgun (WGS) entry which is preliminary data.</text>
</comment>
<evidence type="ECO:0000256" key="3">
    <source>
        <dbReference type="PROSITE-ProRule" id="PRU00059"/>
    </source>
</evidence>
<dbReference type="PANTHER" id="PTHR24251">
    <property type="entry name" value="OVOCHYMASE-RELATED"/>
    <property type="match status" value="1"/>
</dbReference>
<dbReference type="Proteomes" id="UP000287033">
    <property type="component" value="Unassembled WGS sequence"/>
</dbReference>
<evidence type="ECO:0000256" key="1">
    <source>
        <dbReference type="ARBA" id="ARBA00022737"/>
    </source>
</evidence>
<keyword evidence="1" id="KW-0677">Repeat</keyword>
<sequence>MMSRHIEDLLCCRCFNKAVTAEDEFNLCFIHLFCGEQLMRQSCSEKGTHFGELDIGSSIMEINKQLENTSAWKHIMGGDVKVDIYRSAKKCPHGLSSCLWPHSGDGNVYVPYVLMSNFDQNEQLLLRIALDEFGFLTCVKFKRRVFERDYIGIVSESGYYLAKSSRPTIVPKRNPNIPIGFAEGLSEIDVLKINKLYQCKTCGNLLTQNDRSFTSPNFPAVYPNNVRCKWMIRAPAAMKIVLEFDYFNIRPFIACLRDHLSVFEGSNSDLRVIRRRSCGKLAPAAISSEFKILLAFFTDDSKQAKGFSAKYRFIHCATTLMTSARNYKGKIDYRGPGSSFEQSNCIWLIQAHWGHKILLRVTAHNLQESDQCAKAFLLIRDVAEGPPVFKAKICKTTMAFVVDGKALMVEFYHPGAPNHPGFTAQYAAVHNAGEGSFQWSQCNLCMLILCRVLISS</sequence>
<dbReference type="SUPFAM" id="SSF55486">
    <property type="entry name" value="Metalloproteases ('zincins'), catalytic domain"/>
    <property type="match status" value="1"/>
</dbReference>
<dbReference type="EMBL" id="BEZZ01002488">
    <property type="protein sequence ID" value="GCC21803.1"/>
    <property type="molecule type" value="Genomic_DNA"/>
</dbReference>
<keyword evidence="6" id="KW-1185">Reference proteome</keyword>
<protein>
    <recommendedName>
        <fullName evidence="4">CUB domain-containing protein</fullName>
    </recommendedName>
</protein>
<dbReference type="OrthoDB" id="291007at2759"/>
<dbReference type="PANTHER" id="PTHR24251:SF30">
    <property type="entry name" value="MEMBRANE FRIZZLED-RELATED PROTEIN"/>
    <property type="match status" value="1"/>
</dbReference>
<dbReference type="FunFam" id="2.60.120.290:FF:000005">
    <property type="entry name" value="Procollagen C-endopeptidase enhancer 1"/>
    <property type="match status" value="1"/>
</dbReference>
<dbReference type="InterPro" id="IPR000859">
    <property type="entry name" value="CUB_dom"/>
</dbReference>
<evidence type="ECO:0000313" key="6">
    <source>
        <dbReference type="Proteomes" id="UP000287033"/>
    </source>
</evidence>
<accession>A0A401RUJ6</accession>
<dbReference type="SUPFAM" id="SSF49854">
    <property type="entry name" value="Spermadhesin, CUB domain"/>
    <property type="match status" value="2"/>
</dbReference>
<proteinExistence type="predicted"/>
<reference evidence="5 6" key="1">
    <citation type="journal article" date="2018" name="Nat. Ecol. Evol.">
        <title>Shark genomes provide insights into elasmobranch evolution and the origin of vertebrates.</title>
        <authorList>
            <person name="Hara Y"/>
            <person name="Yamaguchi K"/>
            <person name="Onimaru K"/>
            <person name="Kadota M"/>
            <person name="Koyanagi M"/>
            <person name="Keeley SD"/>
            <person name="Tatsumi K"/>
            <person name="Tanaka K"/>
            <person name="Motone F"/>
            <person name="Kageyama Y"/>
            <person name="Nozu R"/>
            <person name="Adachi N"/>
            <person name="Nishimura O"/>
            <person name="Nakagawa R"/>
            <person name="Tanegashima C"/>
            <person name="Kiyatake I"/>
            <person name="Matsumoto R"/>
            <person name="Murakumo K"/>
            <person name="Nishida K"/>
            <person name="Terakita A"/>
            <person name="Kuratani S"/>
            <person name="Sato K"/>
            <person name="Hyodo S Kuraku.S."/>
        </authorList>
    </citation>
    <scope>NUCLEOTIDE SEQUENCE [LARGE SCALE GENOMIC DNA]</scope>
</reference>
<keyword evidence="2" id="KW-1015">Disulfide bond</keyword>
<evidence type="ECO:0000259" key="4">
    <source>
        <dbReference type="PROSITE" id="PS01180"/>
    </source>
</evidence>
<dbReference type="CDD" id="cd00041">
    <property type="entry name" value="CUB"/>
    <property type="match status" value="2"/>
</dbReference>